<evidence type="ECO:0000313" key="2">
    <source>
        <dbReference type="Proteomes" id="UP001148838"/>
    </source>
</evidence>
<gene>
    <name evidence="1" type="ORF">ANN_12644</name>
</gene>
<dbReference type="Gene3D" id="3.30.420.10">
    <property type="entry name" value="Ribonuclease H-like superfamily/Ribonuclease H"/>
    <property type="match status" value="1"/>
</dbReference>
<evidence type="ECO:0000313" key="1">
    <source>
        <dbReference type="EMBL" id="KAJ4445958.1"/>
    </source>
</evidence>
<dbReference type="PANTHER" id="PTHR47326:SF1">
    <property type="entry name" value="HTH PSQ-TYPE DOMAIN-CONTAINING PROTEIN"/>
    <property type="match status" value="1"/>
</dbReference>
<organism evidence="1 2">
    <name type="scientific">Periplaneta americana</name>
    <name type="common">American cockroach</name>
    <name type="synonym">Blatta americana</name>
    <dbReference type="NCBI Taxonomy" id="6978"/>
    <lineage>
        <taxon>Eukaryota</taxon>
        <taxon>Metazoa</taxon>
        <taxon>Ecdysozoa</taxon>
        <taxon>Arthropoda</taxon>
        <taxon>Hexapoda</taxon>
        <taxon>Insecta</taxon>
        <taxon>Pterygota</taxon>
        <taxon>Neoptera</taxon>
        <taxon>Polyneoptera</taxon>
        <taxon>Dictyoptera</taxon>
        <taxon>Blattodea</taxon>
        <taxon>Blattoidea</taxon>
        <taxon>Blattidae</taxon>
        <taxon>Blattinae</taxon>
        <taxon>Periplaneta</taxon>
    </lineage>
</organism>
<proteinExistence type="predicted"/>
<sequence length="344" mass="39880">MAGLCEGGNEPPGSLKAMNYFLQVRIFLIEYLPYRWFERVTVTNVIYHVWPSRSPDITQWDFFFWGVCEGRHLSTTCPNHNSMGLLFWGVYEGRHLSTTCANHNSMGLLFWIVCEGRHLSTICANHNSMTFEMAGHVARMDESRNAYRVLVWEAGGKRHLGRPRRRWENNIKMDLRWDMMETGLVLIRIGTNGGLIPTYAMSFLNEHAHTQNPRYWSKENPRLMHEAKNPGAPKVTVWCGILGDMVVKPYFFDGNVNKHTYEVCCTVMEFLCDLPLNKRIRILFQQDGATSHYALTVLQKQNEMFGLTGLDEVDLSHGLHGHQIFIYFYGNLWNSTFFRQSLLL</sequence>
<accession>A0ABQ8TI63</accession>
<dbReference type="PANTHER" id="PTHR47326">
    <property type="entry name" value="TRANSPOSABLE ELEMENT TC3 TRANSPOSASE-LIKE PROTEIN"/>
    <property type="match status" value="1"/>
</dbReference>
<protein>
    <submittedName>
        <fullName evidence="1">Uncharacterized protein</fullName>
    </submittedName>
</protein>
<dbReference type="EMBL" id="JAJSOF020000009">
    <property type="protein sequence ID" value="KAJ4445958.1"/>
    <property type="molecule type" value="Genomic_DNA"/>
</dbReference>
<name>A0ABQ8TI63_PERAM</name>
<keyword evidence="2" id="KW-1185">Reference proteome</keyword>
<dbReference type="Proteomes" id="UP001148838">
    <property type="component" value="Unassembled WGS sequence"/>
</dbReference>
<comment type="caution">
    <text evidence="1">The sequence shown here is derived from an EMBL/GenBank/DDBJ whole genome shotgun (WGS) entry which is preliminary data.</text>
</comment>
<reference evidence="1 2" key="1">
    <citation type="journal article" date="2022" name="Allergy">
        <title>Genome assembly and annotation of Periplaneta americana reveal a comprehensive cockroach allergen profile.</title>
        <authorList>
            <person name="Wang L."/>
            <person name="Xiong Q."/>
            <person name="Saelim N."/>
            <person name="Wang L."/>
            <person name="Nong W."/>
            <person name="Wan A.T."/>
            <person name="Shi M."/>
            <person name="Liu X."/>
            <person name="Cao Q."/>
            <person name="Hui J.H.L."/>
            <person name="Sookrung N."/>
            <person name="Leung T.F."/>
            <person name="Tungtrongchitr A."/>
            <person name="Tsui S.K.W."/>
        </authorList>
    </citation>
    <scope>NUCLEOTIDE SEQUENCE [LARGE SCALE GENOMIC DNA]</scope>
    <source>
        <strain evidence="1">PWHHKU_190912</strain>
    </source>
</reference>
<dbReference type="InterPro" id="IPR036397">
    <property type="entry name" value="RNaseH_sf"/>
</dbReference>